<proteinExistence type="inferred from homology"/>
<evidence type="ECO:0008006" key="6">
    <source>
        <dbReference type="Google" id="ProtNLM"/>
    </source>
</evidence>
<dbReference type="GO" id="GO:0003735">
    <property type="term" value="F:structural constituent of ribosome"/>
    <property type="evidence" value="ECO:0007669"/>
    <property type="project" value="InterPro"/>
</dbReference>
<keyword evidence="5" id="KW-1185">Reference proteome</keyword>
<protein>
    <recommendedName>
        <fullName evidence="6">Ribosomal protein L23/L25 N-terminal domain-containing protein</fullName>
    </recommendedName>
</protein>
<organism evidence="4 5">
    <name type="scientific">Bos mutus</name>
    <name type="common">wild yak</name>
    <dbReference type="NCBI Taxonomy" id="72004"/>
    <lineage>
        <taxon>Eukaryota</taxon>
        <taxon>Metazoa</taxon>
        <taxon>Chordata</taxon>
        <taxon>Craniata</taxon>
        <taxon>Vertebrata</taxon>
        <taxon>Euteleostomi</taxon>
        <taxon>Mammalia</taxon>
        <taxon>Eutheria</taxon>
        <taxon>Laurasiatheria</taxon>
        <taxon>Artiodactyla</taxon>
        <taxon>Ruminantia</taxon>
        <taxon>Pecora</taxon>
        <taxon>Bovidae</taxon>
        <taxon>Bovinae</taxon>
        <taxon>Bos</taxon>
    </lineage>
</organism>
<gene>
    <name evidence="4" type="ORF">E5288_WYG010508</name>
</gene>
<dbReference type="EMBL" id="VBQZ03000241">
    <property type="protein sequence ID" value="MXQ98465.1"/>
    <property type="molecule type" value="Genomic_DNA"/>
</dbReference>
<evidence type="ECO:0000313" key="5">
    <source>
        <dbReference type="Proteomes" id="UP000322234"/>
    </source>
</evidence>
<comment type="similarity">
    <text evidence="1">Belongs to the universal ribosomal protein uL23 family.</text>
</comment>
<evidence type="ECO:0000256" key="1">
    <source>
        <dbReference type="ARBA" id="ARBA00006700"/>
    </source>
</evidence>
<dbReference type="SUPFAM" id="SSF54189">
    <property type="entry name" value="Ribosomal proteins S24e, L23 and L15e"/>
    <property type="match status" value="1"/>
</dbReference>
<dbReference type="Proteomes" id="UP000322234">
    <property type="component" value="Unassembled WGS sequence"/>
</dbReference>
<comment type="caution">
    <text evidence="4">The sequence shown here is derived from an EMBL/GenBank/DDBJ whole genome shotgun (WGS) entry which is preliminary data.</text>
</comment>
<evidence type="ECO:0000256" key="2">
    <source>
        <dbReference type="ARBA" id="ARBA00022980"/>
    </source>
</evidence>
<dbReference type="AlphaFoldDB" id="A0A6B0SAC5"/>
<sequence>MKNIEEHNTLVFIVNIKANTCQVRQAVKKLYDTEVAKVNTLIWLDGEKAYVLLTPDYGALDVANKIGII</sequence>
<dbReference type="PANTHER" id="PTHR11620">
    <property type="entry name" value="60S RIBOSOMAL PROTEIN L23A"/>
    <property type="match status" value="1"/>
</dbReference>
<evidence type="ECO:0000256" key="3">
    <source>
        <dbReference type="ARBA" id="ARBA00023274"/>
    </source>
</evidence>
<accession>A0A6B0SAC5</accession>
<evidence type="ECO:0000313" key="4">
    <source>
        <dbReference type="EMBL" id="MXQ98465.1"/>
    </source>
</evidence>
<dbReference type="InterPro" id="IPR012678">
    <property type="entry name" value="Ribosomal_uL23/eL15/eS24_sf"/>
</dbReference>
<dbReference type="InterPro" id="IPR012677">
    <property type="entry name" value="Nucleotide-bd_a/b_plait_sf"/>
</dbReference>
<keyword evidence="2" id="KW-0689">Ribosomal protein</keyword>
<dbReference type="GO" id="GO:0006412">
    <property type="term" value="P:translation"/>
    <property type="evidence" value="ECO:0007669"/>
    <property type="project" value="InterPro"/>
</dbReference>
<dbReference type="Gene3D" id="3.30.70.330">
    <property type="match status" value="1"/>
</dbReference>
<dbReference type="Pfam" id="PF00276">
    <property type="entry name" value="Ribosomal_L23"/>
    <property type="match status" value="1"/>
</dbReference>
<dbReference type="InterPro" id="IPR013025">
    <property type="entry name" value="Ribosomal_uL23-like"/>
</dbReference>
<reference evidence="4" key="1">
    <citation type="submission" date="2019-10" db="EMBL/GenBank/DDBJ databases">
        <title>The sequence and de novo assembly of the wild yak genome.</title>
        <authorList>
            <person name="Liu Y."/>
        </authorList>
    </citation>
    <scope>NUCLEOTIDE SEQUENCE [LARGE SCALE GENOMIC DNA]</scope>
    <source>
        <strain evidence="4">WY2019</strain>
    </source>
</reference>
<dbReference type="GO" id="GO:0044391">
    <property type="term" value="C:ribosomal subunit"/>
    <property type="evidence" value="ECO:0007669"/>
    <property type="project" value="UniProtKB-ARBA"/>
</dbReference>
<keyword evidence="3" id="KW-0687">Ribonucleoprotein</keyword>
<name>A0A6B0SAC5_9CETA</name>